<sequence>MSFYATDRQDVQFLMAEASAALGHPLPPPKDVFHFGDEKRPSSGVELLENALRGLKTGTTTWPIPQPRHWGVGDLSVIMDSCGRPAAVMRTLSLVECRFGDVTEEFALSEYEGSWQDYMDGHRRFFKAQGTGPFDDDCVVLCERFEIIYQRKR</sequence>
<dbReference type="Pfam" id="PF04266">
    <property type="entry name" value="ASCH"/>
    <property type="match status" value="1"/>
</dbReference>
<accession>A0AA39GDW2</accession>
<keyword evidence="3" id="KW-1185">Reference proteome</keyword>
<protein>
    <recommendedName>
        <fullName evidence="1">ASCH domain-containing protein</fullName>
    </recommendedName>
</protein>
<comment type="caution">
    <text evidence="2">The sequence shown here is derived from an EMBL/GenBank/DDBJ whole genome shotgun (WGS) entry which is preliminary data.</text>
</comment>
<dbReference type="InterPro" id="IPR009326">
    <property type="entry name" value="DUF984"/>
</dbReference>
<dbReference type="AlphaFoldDB" id="A0AA39GDW2"/>
<dbReference type="InterPro" id="IPR007374">
    <property type="entry name" value="ASCH_domain"/>
</dbReference>
<organism evidence="2 3">
    <name type="scientific">Sarocladium strictum</name>
    <name type="common">Black bundle disease fungus</name>
    <name type="synonym">Acremonium strictum</name>
    <dbReference type="NCBI Taxonomy" id="5046"/>
    <lineage>
        <taxon>Eukaryota</taxon>
        <taxon>Fungi</taxon>
        <taxon>Dikarya</taxon>
        <taxon>Ascomycota</taxon>
        <taxon>Pezizomycotina</taxon>
        <taxon>Sordariomycetes</taxon>
        <taxon>Hypocreomycetidae</taxon>
        <taxon>Hypocreales</taxon>
        <taxon>Sarocladiaceae</taxon>
        <taxon>Sarocladium</taxon>
    </lineage>
</organism>
<dbReference type="InterPro" id="IPR015947">
    <property type="entry name" value="PUA-like_sf"/>
</dbReference>
<evidence type="ECO:0000259" key="1">
    <source>
        <dbReference type="SMART" id="SM01022"/>
    </source>
</evidence>
<evidence type="ECO:0000313" key="3">
    <source>
        <dbReference type="Proteomes" id="UP001175261"/>
    </source>
</evidence>
<gene>
    <name evidence="2" type="ORF">NLU13_6720</name>
</gene>
<dbReference type="Gene3D" id="3.10.400.10">
    <property type="entry name" value="Sulfate adenylyltransferase"/>
    <property type="match status" value="1"/>
</dbReference>
<dbReference type="EMBL" id="JAPDFR010000006">
    <property type="protein sequence ID" value="KAK0385540.1"/>
    <property type="molecule type" value="Genomic_DNA"/>
</dbReference>
<proteinExistence type="predicted"/>
<name>A0AA39GDW2_SARSR</name>
<dbReference type="SMART" id="SM01022">
    <property type="entry name" value="ASCH"/>
    <property type="match status" value="1"/>
</dbReference>
<dbReference type="Proteomes" id="UP001175261">
    <property type="component" value="Unassembled WGS sequence"/>
</dbReference>
<reference evidence="2" key="1">
    <citation type="submission" date="2022-10" db="EMBL/GenBank/DDBJ databases">
        <title>Determination and structural analysis of whole genome sequence of Sarocladium strictum F4-1.</title>
        <authorList>
            <person name="Hu L."/>
            <person name="Jiang Y."/>
        </authorList>
    </citation>
    <scope>NUCLEOTIDE SEQUENCE</scope>
    <source>
        <strain evidence="2">F4-1</strain>
    </source>
</reference>
<evidence type="ECO:0000313" key="2">
    <source>
        <dbReference type="EMBL" id="KAK0385540.1"/>
    </source>
</evidence>
<dbReference type="PANTHER" id="PTHR39203">
    <property type="entry name" value="CYTOPLASMIC PROTEIN-RELATED"/>
    <property type="match status" value="1"/>
</dbReference>
<feature type="domain" description="ASCH" evidence="1">
    <location>
        <begin position="33"/>
        <end position="149"/>
    </location>
</feature>
<dbReference type="SUPFAM" id="SSF88697">
    <property type="entry name" value="PUA domain-like"/>
    <property type="match status" value="1"/>
</dbReference>
<dbReference type="PANTHER" id="PTHR39203:SF1">
    <property type="entry name" value="CYTOPLASMIC PROTEIN"/>
    <property type="match status" value="1"/>
</dbReference>